<feature type="region of interest" description="Disordered" evidence="1">
    <location>
        <begin position="122"/>
        <end position="178"/>
    </location>
</feature>
<dbReference type="EMBL" id="JACGCI010000015">
    <property type="protein sequence ID" value="KAF6759533.1"/>
    <property type="molecule type" value="Genomic_DNA"/>
</dbReference>
<evidence type="ECO:0000256" key="1">
    <source>
        <dbReference type="SAM" id="MobiDB-lite"/>
    </source>
</evidence>
<name>A0A8H6I8M0_9AGAR</name>
<reference evidence="2 3" key="1">
    <citation type="submission" date="2020-07" db="EMBL/GenBank/DDBJ databases">
        <title>Comparative genomics of pyrophilous fungi reveals a link between fire events and developmental genes.</title>
        <authorList>
            <consortium name="DOE Joint Genome Institute"/>
            <person name="Steindorff A.S."/>
            <person name="Carver A."/>
            <person name="Calhoun S."/>
            <person name="Stillman K."/>
            <person name="Liu H."/>
            <person name="Lipzen A."/>
            <person name="Pangilinan J."/>
            <person name="Labutti K."/>
            <person name="Bruns T.D."/>
            <person name="Grigoriev I.V."/>
        </authorList>
    </citation>
    <scope>NUCLEOTIDE SEQUENCE [LARGE SCALE GENOMIC DNA]</scope>
    <source>
        <strain evidence="2 3">CBS 144469</strain>
    </source>
</reference>
<evidence type="ECO:0000313" key="3">
    <source>
        <dbReference type="Proteomes" id="UP000521943"/>
    </source>
</evidence>
<gene>
    <name evidence="2" type="ORF">DFP72DRAFT_1063887</name>
</gene>
<protein>
    <submittedName>
        <fullName evidence="2">Uncharacterized protein</fullName>
    </submittedName>
</protein>
<dbReference type="Proteomes" id="UP000521943">
    <property type="component" value="Unassembled WGS sequence"/>
</dbReference>
<organism evidence="2 3">
    <name type="scientific">Ephemerocybe angulata</name>
    <dbReference type="NCBI Taxonomy" id="980116"/>
    <lineage>
        <taxon>Eukaryota</taxon>
        <taxon>Fungi</taxon>
        <taxon>Dikarya</taxon>
        <taxon>Basidiomycota</taxon>
        <taxon>Agaricomycotina</taxon>
        <taxon>Agaricomycetes</taxon>
        <taxon>Agaricomycetidae</taxon>
        <taxon>Agaricales</taxon>
        <taxon>Agaricineae</taxon>
        <taxon>Psathyrellaceae</taxon>
        <taxon>Ephemerocybe</taxon>
    </lineage>
</organism>
<evidence type="ECO:0000313" key="2">
    <source>
        <dbReference type="EMBL" id="KAF6759533.1"/>
    </source>
</evidence>
<proteinExistence type="predicted"/>
<dbReference type="AlphaFoldDB" id="A0A8H6I8M0"/>
<feature type="compositionally biased region" description="Low complexity" evidence="1">
    <location>
        <begin position="142"/>
        <end position="178"/>
    </location>
</feature>
<feature type="compositionally biased region" description="Polar residues" evidence="1">
    <location>
        <begin position="13"/>
        <end position="22"/>
    </location>
</feature>
<sequence length="178" mass="19774">MINLSDTDGPGSASPTTVSAQNDEQRLMPSPQELQQDYVHRLLGLFSALRDPEVNIVPGTDFSPLRDATHVYVSQLEESFVPRSLLSPRFVPLDNYPLHDVEQIYILRVPSSADSYRIVTRHQPPHWPHSERWHQSPNNTPENSSSQSETDNSTTDTNGSSNSSPESETDDSTTNGSS</sequence>
<accession>A0A8H6I8M0</accession>
<comment type="caution">
    <text evidence="2">The sequence shown here is derived from an EMBL/GenBank/DDBJ whole genome shotgun (WGS) entry which is preliminary data.</text>
</comment>
<feature type="region of interest" description="Disordered" evidence="1">
    <location>
        <begin position="1"/>
        <end position="27"/>
    </location>
</feature>
<keyword evidence="3" id="KW-1185">Reference proteome</keyword>